<dbReference type="SUPFAM" id="SSF102114">
    <property type="entry name" value="Radical SAM enzymes"/>
    <property type="match status" value="1"/>
</dbReference>
<evidence type="ECO:0000256" key="3">
    <source>
        <dbReference type="ARBA" id="ARBA00022691"/>
    </source>
</evidence>
<dbReference type="SMART" id="SM00876">
    <property type="entry name" value="BATS"/>
    <property type="match status" value="1"/>
</dbReference>
<keyword evidence="3" id="KW-0949">S-adenosyl-L-methionine</keyword>
<dbReference type="PANTHER" id="PTHR43583">
    <property type="entry name" value="2-IMINOACETATE SYNTHASE"/>
    <property type="match status" value="1"/>
</dbReference>
<reference evidence="8" key="1">
    <citation type="journal article" date="2022" name="Arch. Microbiol.">
        <title>Pseudodesulfovibrio sediminis sp. nov., a mesophilic and neutrophilic sulfate-reducing bacterium isolated from sediment of a brackish lake.</title>
        <authorList>
            <person name="Takahashi A."/>
            <person name="Kojima H."/>
            <person name="Watanabe M."/>
            <person name="Fukui M."/>
        </authorList>
    </citation>
    <scope>NUCLEOTIDE SEQUENCE</scope>
    <source>
        <strain evidence="8">SF6</strain>
    </source>
</reference>
<gene>
    <name evidence="8" type="primary">hydG_2</name>
    <name evidence="8" type="ORF">PSDVSF_31410</name>
</gene>
<dbReference type="Pfam" id="PF06968">
    <property type="entry name" value="BATS"/>
    <property type="match status" value="1"/>
</dbReference>
<dbReference type="InterPro" id="IPR010722">
    <property type="entry name" value="BATS_dom"/>
</dbReference>
<evidence type="ECO:0000256" key="2">
    <source>
        <dbReference type="ARBA" id="ARBA00022485"/>
    </source>
</evidence>
<dbReference type="InterPro" id="IPR058240">
    <property type="entry name" value="rSAM_sf"/>
</dbReference>
<name>A0ABN6EXB1_9BACT</name>
<dbReference type="InterPro" id="IPR007197">
    <property type="entry name" value="rSAM"/>
</dbReference>
<dbReference type="Gene3D" id="3.20.20.70">
    <property type="entry name" value="Aldolase class I"/>
    <property type="match status" value="1"/>
</dbReference>
<evidence type="ECO:0000256" key="6">
    <source>
        <dbReference type="ARBA" id="ARBA00023014"/>
    </source>
</evidence>
<evidence type="ECO:0000256" key="5">
    <source>
        <dbReference type="ARBA" id="ARBA00023004"/>
    </source>
</evidence>
<dbReference type="Pfam" id="PF04055">
    <property type="entry name" value="Radical_SAM"/>
    <property type="match status" value="1"/>
</dbReference>
<keyword evidence="9" id="KW-1185">Reference proteome</keyword>
<evidence type="ECO:0000256" key="1">
    <source>
        <dbReference type="ARBA" id="ARBA00001966"/>
    </source>
</evidence>
<dbReference type="SFLD" id="SFLDG01060">
    <property type="entry name" value="BATS_domain_containing"/>
    <property type="match status" value="1"/>
</dbReference>
<dbReference type="InterPro" id="IPR013785">
    <property type="entry name" value="Aldolase_TIM"/>
</dbReference>
<dbReference type="Proteomes" id="UP001053296">
    <property type="component" value="Chromosome"/>
</dbReference>
<dbReference type="NCBIfam" id="TIGR03955">
    <property type="entry name" value="rSAM_HydG"/>
    <property type="match status" value="1"/>
</dbReference>
<dbReference type="InterPro" id="IPR034428">
    <property type="entry name" value="ThiH/NoCL/HydG-like"/>
</dbReference>
<dbReference type="RefSeq" id="WP_229591853.1">
    <property type="nucleotide sequence ID" value="NZ_AP024485.1"/>
</dbReference>
<sequence length="474" mass="53508">MKLDSTLSSGLENFIDDNAIRTEMEKAENPDPQLVRDILAKGAERVGLTPFETAVLLKNTDKELDEAIFETAMSIKKGIYGNRLVLFAPLYISNECVNQCAYCGFKATNDDLERRTLTPEGIRDEVTVLENQGHKRLLLVYGEHPKYDAEWIAQTVRDVYAVTSEKSGEIRRVNINCAPLDVDGFKTLHDVGIGTYQCFQESYHLPTYEKFHLAGRKTDYLWRLHALHRAQEAGIDDVGMGALFGLYDTTYEVLGLLHHAQQLEKDCGVGPHTISFPRIEPALGSEMSFKPPYATSKHQFKKIVAALRIAVPYTGLILTTRETAEFRAELLQMGVSQISAGSRTYPGAYSDPEYDRPGVQQFCIGDSRSLDEVIQSIAGEHDYVPSWCTACYRLGRTGEHFMELAKKGFIQKFCLPNGLLTFKEYLEDYASEKTKQVGEELIAREVEEYVDLAQKKLLTERLVRIEAGERDLYL</sequence>
<dbReference type="PANTHER" id="PTHR43583:SF2">
    <property type="entry name" value="THIAZOLE BIOSYNTHESIS PROTEIN"/>
    <property type="match status" value="1"/>
</dbReference>
<dbReference type="SFLD" id="SFLDF00319">
    <property type="entry name" value="Fe_hydrogenase_maturase_(HydG"/>
    <property type="match status" value="1"/>
</dbReference>
<keyword evidence="6" id="KW-0411">Iron-sulfur</keyword>
<accession>A0ABN6EXB1</accession>
<proteinExistence type="predicted"/>
<feature type="domain" description="Biotin and thiamin synthesis-associated" evidence="7">
    <location>
        <begin position="275"/>
        <end position="385"/>
    </location>
</feature>
<comment type="cofactor">
    <cofactor evidence="1">
        <name>[4Fe-4S] cluster</name>
        <dbReference type="ChEBI" id="CHEBI:49883"/>
    </cofactor>
</comment>
<keyword evidence="2" id="KW-0004">4Fe-4S</keyword>
<evidence type="ECO:0000313" key="8">
    <source>
        <dbReference type="EMBL" id="BCS89899.1"/>
    </source>
</evidence>
<evidence type="ECO:0000256" key="4">
    <source>
        <dbReference type="ARBA" id="ARBA00022723"/>
    </source>
</evidence>
<dbReference type="InterPro" id="IPR024007">
    <property type="entry name" value="FeFe-hyd_mat_HydG"/>
</dbReference>
<evidence type="ECO:0000259" key="7">
    <source>
        <dbReference type="SMART" id="SM00876"/>
    </source>
</evidence>
<organism evidence="8 9">
    <name type="scientific">Pseudodesulfovibrio sediminis</name>
    <dbReference type="NCBI Taxonomy" id="2810563"/>
    <lineage>
        <taxon>Bacteria</taxon>
        <taxon>Pseudomonadati</taxon>
        <taxon>Thermodesulfobacteriota</taxon>
        <taxon>Desulfovibrionia</taxon>
        <taxon>Desulfovibrionales</taxon>
        <taxon>Desulfovibrionaceae</taxon>
    </lineage>
</organism>
<dbReference type="SFLD" id="SFLDG01081">
    <property type="entry name" value="cleavage_of_the_Ca-Cb_bond_in"/>
    <property type="match status" value="1"/>
</dbReference>
<keyword evidence="4" id="KW-0479">Metal-binding</keyword>
<evidence type="ECO:0000313" key="9">
    <source>
        <dbReference type="Proteomes" id="UP001053296"/>
    </source>
</evidence>
<keyword evidence="5" id="KW-0408">Iron</keyword>
<dbReference type="EMBL" id="AP024485">
    <property type="protein sequence ID" value="BCS89899.1"/>
    <property type="molecule type" value="Genomic_DNA"/>
</dbReference>
<protein>
    <submittedName>
        <fullName evidence="8">[FeFe] hydrogenase H-cluster radical SAM maturase HydG</fullName>
    </submittedName>
</protein>
<dbReference type="SFLD" id="SFLDS00029">
    <property type="entry name" value="Radical_SAM"/>
    <property type="match status" value="1"/>
</dbReference>